<dbReference type="Proteomes" id="UP001157069">
    <property type="component" value="Unassembled WGS sequence"/>
</dbReference>
<feature type="domain" description="DUF4143" evidence="2">
    <location>
        <begin position="197"/>
        <end position="359"/>
    </location>
</feature>
<dbReference type="InterPro" id="IPR041682">
    <property type="entry name" value="AAA_14"/>
</dbReference>
<gene>
    <name evidence="3" type="ORF">GCM10025869_17160</name>
</gene>
<organism evidence="3 4">
    <name type="scientific">Homoserinibacter gongjuensis</name>
    <dbReference type="NCBI Taxonomy" id="1162968"/>
    <lineage>
        <taxon>Bacteria</taxon>
        <taxon>Bacillati</taxon>
        <taxon>Actinomycetota</taxon>
        <taxon>Actinomycetes</taxon>
        <taxon>Micrococcales</taxon>
        <taxon>Microbacteriaceae</taxon>
        <taxon>Homoserinibacter</taxon>
    </lineage>
</organism>
<reference evidence="4" key="1">
    <citation type="journal article" date="2019" name="Int. J. Syst. Evol. Microbiol.">
        <title>The Global Catalogue of Microorganisms (GCM) 10K type strain sequencing project: providing services to taxonomists for standard genome sequencing and annotation.</title>
        <authorList>
            <consortium name="The Broad Institute Genomics Platform"/>
            <consortium name="The Broad Institute Genome Sequencing Center for Infectious Disease"/>
            <person name="Wu L."/>
            <person name="Ma J."/>
        </authorList>
    </citation>
    <scope>NUCLEOTIDE SEQUENCE [LARGE SCALE GENOMIC DNA]</scope>
    <source>
        <strain evidence="4">NBRC 108755</strain>
    </source>
</reference>
<evidence type="ECO:0000313" key="4">
    <source>
        <dbReference type="Proteomes" id="UP001157069"/>
    </source>
</evidence>
<protein>
    <submittedName>
        <fullName evidence="3">ATPase AAA</fullName>
    </submittedName>
</protein>
<dbReference type="EMBL" id="BSVA01000001">
    <property type="protein sequence ID" value="GMA91187.1"/>
    <property type="molecule type" value="Genomic_DNA"/>
</dbReference>
<evidence type="ECO:0000259" key="2">
    <source>
        <dbReference type="Pfam" id="PF13635"/>
    </source>
</evidence>
<evidence type="ECO:0000259" key="1">
    <source>
        <dbReference type="Pfam" id="PF13173"/>
    </source>
</evidence>
<name>A0ABQ6JWT6_9MICO</name>
<proteinExistence type="predicted"/>
<keyword evidence="4" id="KW-1185">Reference proteome</keyword>
<dbReference type="Pfam" id="PF13635">
    <property type="entry name" value="DUF4143"/>
    <property type="match status" value="1"/>
</dbReference>
<feature type="domain" description="AAA" evidence="1">
    <location>
        <begin position="22"/>
        <end position="132"/>
    </location>
</feature>
<accession>A0ABQ6JWT6</accession>
<dbReference type="PANTHER" id="PTHR43566">
    <property type="entry name" value="CONSERVED PROTEIN"/>
    <property type="match status" value="1"/>
</dbReference>
<evidence type="ECO:0000313" key="3">
    <source>
        <dbReference type="EMBL" id="GMA91187.1"/>
    </source>
</evidence>
<dbReference type="PANTHER" id="PTHR43566:SF2">
    <property type="entry name" value="DUF4143 DOMAIN-CONTAINING PROTEIN"/>
    <property type="match status" value="1"/>
</dbReference>
<sequence length="417" mass="44483">MAEYRKRLADRAIDSALATFGAVIIEGPRAVGKTTTALQHVASAVRLDSGPELANLAEVSPSLVLAGDVPRLVDEWQLAPSIWNAVRHAVDERGRPGQFIMTGSAAPTDDVTRHSGAGRFRRVIIRPMSLMESGDSTGTVDFVDLFADGPVAGLGGPTVADYARLIVRGGWPALVAQRGRSPGDYLGSYLDDVARVDIPALGSRVDPMRMKALIRSLARNSATEAPATRLAAEAEVDDGGVSPQSVRKYLDALARVYVLEEQPAWLPHLRSAVRQRVRPKWHLIDPSLAAAALAASETVLLGEPKTLGFLFESLSIRDLRIYADVVGGTVSHYRDEQGLEVDAVVELPDGRWSAFEIKLGGQASIDAAATNLKKLVARVTESRAAALARLVVLTAGATSYVRDDGVAVVALGHLAIR</sequence>
<comment type="caution">
    <text evidence="3">The sequence shown here is derived from an EMBL/GenBank/DDBJ whole genome shotgun (WGS) entry which is preliminary data.</text>
</comment>
<dbReference type="RefSeq" id="WP_284299404.1">
    <property type="nucleotide sequence ID" value="NZ_BSVA01000001.1"/>
</dbReference>
<dbReference type="InterPro" id="IPR025420">
    <property type="entry name" value="DUF4143"/>
</dbReference>
<dbReference type="Pfam" id="PF13173">
    <property type="entry name" value="AAA_14"/>
    <property type="match status" value="1"/>
</dbReference>